<dbReference type="GO" id="GO:0003697">
    <property type="term" value="F:single-stranded DNA binding"/>
    <property type="evidence" value="ECO:0007669"/>
    <property type="project" value="TreeGrafter"/>
</dbReference>
<evidence type="ECO:0000313" key="1">
    <source>
        <dbReference type="EMBL" id="JAT32841.1"/>
    </source>
</evidence>
<organism evidence="1">
    <name type="scientific">Graphocephala atropunctata</name>
    <dbReference type="NCBI Taxonomy" id="36148"/>
    <lineage>
        <taxon>Eukaryota</taxon>
        <taxon>Metazoa</taxon>
        <taxon>Ecdysozoa</taxon>
        <taxon>Arthropoda</taxon>
        <taxon>Hexapoda</taxon>
        <taxon>Insecta</taxon>
        <taxon>Pterygota</taxon>
        <taxon>Neoptera</taxon>
        <taxon>Paraneoptera</taxon>
        <taxon>Hemiptera</taxon>
        <taxon>Auchenorrhyncha</taxon>
        <taxon>Membracoidea</taxon>
        <taxon>Cicadellidae</taxon>
        <taxon>Cicadellinae</taxon>
        <taxon>Cicadellini</taxon>
        <taxon>Graphocephala</taxon>
    </lineage>
</organism>
<dbReference type="PANTHER" id="PTHR28653">
    <property type="match status" value="1"/>
</dbReference>
<dbReference type="EMBL" id="GEBQ01007136">
    <property type="protein sequence ID" value="JAT32841.1"/>
    <property type="molecule type" value="Transcribed_RNA"/>
</dbReference>
<accession>A0A1B6MA93</accession>
<name>A0A1B6MA93_9HEMI</name>
<sequence>MTSKTIMISGIKNDVGRNILFQSAVYWAEEGCKVLYIAKSKFDSIPSSGHGPQIPSSEVLAKIRIVYLECMEELLKFVVDVLTFRDLTPRVMLVEELEEYSRESDHWLARACATLCHVATCCATRLNLPTYLLVTVATTTDKLPPVICSMFDSMWCYNSECNTVTRTLPVDLVPTAQMTLASRSDGALVLREVSHLFVKH</sequence>
<protein>
    <submittedName>
        <fullName evidence="1">Uncharacterized protein</fullName>
    </submittedName>
</protein>
<dbReference type="GO" id="GO:0097196">
    <property type="term" value="C:Shu complex"/>
    <property type="evidence" value="ECO:0007669"/>
    <property type="project" value="TreeGrafter"/>
</dbReference>
<gene>
    <name evidence="1" type="ORF">g.18067</name>
</gene>
<dbReference type="AlphaFoldDB" id="A0A1B6MA93"/>
<dbReference type="PANTHER" id="PTHR28653:SF1">
    <property type="entry name" value="ATPASE SWSAP1"/>
    <property type="match status" value="1"/>
</dbReference>
<reference evidence="1" key="1">
    <citation type="submission" date="2015-11" db="EMBL/GenBank/DDBJ databases">
        <title>De novo transcriptome assembly of four potential Pierce s Disease insect vectors from Arizona vineyards.</title>
        <authorList>
            <person name="Tassone E.E."/>
        </authorList>
    </citation>
    <scope>NUCLEOTIDE SEQUENCE</scope>
</reference>
<dbReference type="GO" id="GO:0000724">
    <property type="term" value="P:double-strand break repair via homologous recombination"/>
    <property type="evidence" value="ECO:0007669"/>
    <property type="project" value="TreeGrafter"/>
</dbReference>
<proteinExistence type="predicted"/>